<organism evidence="2 3">
    <name type="scientific">Deinococcus carri</name>
    <dbReference type="NCBI Taxonomy" id="1211323"/>
    <lineage>
        <taxon>Bacteria</taxon>
        <taxon>Thermotogati</taxon>
        <taxon>Deinococcota</taxon>
        <taxon>Deinococci</taxon>
        <taxon>Deinococcales</taxon>
        <taxon>Deinococcaceae</taxon>
        <taxon>Deinococcus</taxon>
    </lineage>
</organism>
<evidence type="ECO:0000313" key="2">
    <source>
        <dbReference type="EMBL" id="GAA5511357.1"/>
    </source>
</evidence>
<reference evidence="2 3" key="1">
    <citation type="submission" date="2024-02" db="EMBL/GenBank/DDBJ databases">
        <title>Deinococcus carri NBRC 110142.</title>
        <authorList>
            <person name="Ichikawa N."/>
            <person name="Katano-Makiyama Y."/>
            <person name="Hidaka K."/>
        </authorList>
    </citation>
    <scope>NUCLEOTIDE SEQUENCE [LARGE SCALE GENOMIC DNA]</scope>
    <source>
        <strain evidence="2 3">NBRC 110142</strain>
    </source>
</reference>
<feature type="compositionally biased region" description="Gly residues" evidence="1">
    <location>
        <begin position="170"/>
        <end position="179"/>
    </location>
</feature>
<dbReference type="RefSeq" id="WP_345459157.1">
    <property type="nucleotide sequence ID" value="NZ_BAABRP010000001.1"/>
</dbReference>
<feature type="compositionally biased region" description="Polar residues" evidence="1">
    <location>
        <begin position="10"/>
        <end position="23"/>
    </location>
</feature>
<sequence>MTQGRKEDQNAANGADQNGSNNEQDTRQDADVTGPLTQDYSLPEDNDPANQDDQSNAAAIHETQDEEQGDLQRSGDVTGGRPHTGSDALAGTGLAIDDGIDPSLRTEMLDNAVAYMPDSPPARVNDEPGFDDGMVNSISDFSVVTPENPGGTTRLADPSNDAGGEVKGPRVGGSGGIDGGPPRTRPLPGTEEE</sequence>
<comment type="caution">
    <text evidence="2">The sequence shown here is derived from an EMBL/GenBank/DDBJ whole genome shotgun (WGS) entry which is preliminary data.</text>
</comment>
<proteinExistence type="predicted"/>
<dbReference type="Proteomes" id="UP001401887">
    <property type="component" value="Unassembled WGS sequence"/>
</dbReference>
<feature type="compositionally biased region" description="Polar residues" evidence="1">
    <location>
        <begin position="48"/>
        <end position="57"/>
    </location>
</feature>
<gene>
    <name evidence="2" type="ORF">Dcar01_00064</name>
</gene>
<name>A0ABP9W5B6_9DEIO</name>
<accession>A0ABP9W5B6</accession>
<feature type="region of interest" description="Disordered" evidence="1">
    <location>
        <begin position="1"/>
        <end position="193"/>
    </location>
</feature>
<evidence type="ECO:0000313" key="3">
    <source>
        <dbReference type="Proteomes" id="UP001401887"/>
    </source>
</evidence>
<protein>
    <submittedName>
        <fullName evidence="2">Uncharacterized protein</fullName>
    </submittedName>
</protein>
<dbReference type="EMBL" id="BAABRP010000001">
    <property type="protein sequence ID" value="GAA5511357.1"/>
    <property type="molecule type" value="Genomic_DNA"/>
</dbReference>
<evidence type="ECO:0000256" key="1">
    <source>
        <dbReference type="SAM" id="MobiDB-lite"/>
    </source>
</evidence>
<feature type="compositionally biased region" description="Low complexity" evidence="1">
    <location>
        <begin position="180"/>
        <end position="193"/>
    </location>
</feature>
<keyword evidence="3" id="KW-1185">Reference proteome</keyword>